<protein>
    <submittedName>
        <fullName evidence="1">Uncharacterized protein</fullName>
    </submittedName>
</protein>
<organism evidence="1 2">
    <name type="scientific">Pleurodeles waltl</name>
    <name type="common">Iberian ribbed newt</name>
    <dbReference type="NCBI Taxonomy" id="8319"/>
    <lineage>
        <taxon>Eukaryota</taxon>
        <taxon>Metazoa</taxon>
        <taxon>Chordata</taxon>
        <taxon>Craniata</taxon>
        <taxon>Vertebrata</taxon>
        <taxon>Euteleostomi</taxon>
        <taxon>Amphibia</taxon>
        <taxon>Batrachia</taxon>
        <taxon>Caudata</taxon>
        <taxon>Salamandroidea</taxon>
        <taxon>Salamandridae</taxon>
        <taxon>Pleurodelinae</taxon>
        <taxon>Pleurodeles</taxon>
    </lineage>
</organism>
<gene>
    <name evidence="1" type="ORF">NDU88_004211</name>
</gene>
<proteinExistence type="predicted"/>
<dbReference type="Proteomes" id="UP001066276">
    <property type="component" value="Chromosome 6"/>
</dbReference>
<comment type="caution">
    <text evidence="1">The sequence shown here is derived from an EMBL/GenBank/DDBJ whole genome shotgun (WGS) entry which is preliminary data.</text>
</comment>
<dbReference type="AlphaFoldDB" id="A0AAV7QF96"/>
<accession>A0AAV7QF96</accession>
<keyword evidence="2" id="KW-1185">Reference proteome</keyword>
<name>A0AAV7QF96_PLEWA</name>
<sequence>MLTRSWVLSPDIEINGCRDTLLHGSWAASWVPAQDADDGFLVPHEDGDAGVVVAGRMVSFDAATRPWIALLNAGMYGFRNVRL</sequence>
<reference evidence="1" key="1">
    <citation type="journal article" date="2022" name="bioRxiv">
        <title>Sequencing and chromosome-scale assembly of the giantPleurodeles waltlgenome.</title>
        <authorList>
            <person name="Brown T."/>
            <person name="Elewa A."/>
            <person name="Iarovenko S."/>
            <person name="Subramanian E."/>
            <person name="Araus A.J."/>
            <person name="Petzold A."/>
            <person name="Susuki M."/>
            <person name="Suzuki K.-i.T."/>
            <person name="Hayashi T."/>
            <person name="Toyoda A."/>
            <person name="Oliveira C."/>
            <person name="Osipova E."/>
            <person name="Leigh N.D."/>
            <person name="Simon A."/>
            <person name="Yun M.H."/>
        </authorList>
    </citation>
    <scope>NUCLEOTIDE SEQUENCE</scope>
    <source>
        <strain evidence="1">20211129_DDA</strain>
        <tissue evidence="1">Liver</tissue>
    </source>
</reference>
<dbReference type="EMBL" id="JANPWB010000010">
    <property type="protein sequence ID" value="KAJ1137815.1"/>
    <property type="molecule type" value="Genomic_DNA"/>
</dbReference>
<evidence type="ECO:0000313" key="2">
    <source>
        <dbReference type="Proteomes" id="UP001066276"/>
    </source>
</evidence>
<evidence type="ECO:0000313" key="1">
    <source>
        <dbReference type="EMBL" id="KAJ1137815.1"/>
    </source>
</evidence>